<comment type="similarity">
    <text evidence="1 7">Belongs to the peptidase S11 family.</text>
</comment>
<evidence type="ECO:0000256" key="1">
    <source>
        <dbReference type="ARBA" id="ARBA00007164"/>
    </source>
</evidence>
<keyword evidence="2" id="KW-0732">Signal</keyword>
<proteinExistence type="inferred from homology"/>
<dbReference type="GO" id="GO:0004180">
    <property type="term" value="F:carboxypeptidase activity"/>
    <property type="evidence" value="ECO:0007669"/>
    <property type="project" value="UniProtKB-KW"/>
</dbReference>
<dbReference type="PRINTS" id="PR00725">
    <property type="entry name" value="DADACBPTASE1"/>
</dbReference>
<accession>A0ABV3Y264</accession>
<reference evidence="9 10" key="1">
    <citation type="submission" date="2024-07" db="EMBL/GenBank/DDBJ databases">
        <title>Draft Genome Sequence of Ferrimicrobium acidiphilum Strain YE2023, Isolated from a Pulp of Bioleach Reactor.</title>
        <authorList>
            <person name="Elkina Y.A."/>
            <person name="Bulaeva A.G."/>
            <person name="Beletsky A.V."/>
            <person name="Mardanov A.V."/>
        </authorList>
    </citation>
    <scope>NUCLEOTIDE SEQUENCE [LARGE SCALE GENOMIC DNA]</scope>
    <source>
        <strain evidence="9 10">YE2023</strain>
    </source>
</reference>
<keyword evidence="5" id="KW-0573">Peptidoglycan synthesis</keyword>
<keyword evidence="9" id="KW-0645">Protease</keyword>
<dbReference type="Gene3D" id="3.40.710.10">
    <property type="entry name" value="DD-peptidase/beta-lactamase superfamily"/>
    <property type="match status" value="1"/>
</dbReference>
<evidence type="ECO:0000313" key="9">
    <source>
        <dbReference type="EMBL" id="MEX6429651.1"/>
    </source>
</evidence>
<dbReference type="InterPro" id="IPR012338">
    <property type="entry name" value="Beta-lactam/transpept-like"/>
</dbReference>
<dbReference type="Proteomes" id="UP001560267">
    <property type="component" value="Unassembled WGS sequence"/>
</dbReference>
<feature type="domain" description="Peptidase S11 D-alanyl-D-alanine carboxypeptidase A N-terminal" evidence="8">
    <location>
        <begin position="76"/>
        <end position="292"/>
    </location>
</feature>
<dbReference type="EC" id="3.4.-.-" evidence="9"/>
<evidence type="ECO:0000256" key="7">
    <source>
        <dbReference type="RuleBase" id="RU004016"/>
    </source>
</evidence>
<evidence type="ECO:0000256" key="5">
    <source>
        <dbReference type="ARBA" id="ARBA00022984"/>
    </source>
</evidence>
<dbReference type="InterPro" id="IPR001967">
    <property type="entry name" value="Peptidase_S11_N"/>
</dbReference>
<dbReference type="EMBL" id="JBFSHR010000021">
    <property type="protein sequence ID" value="MEX6429651.1"/>
    <property type="molecule type" value="Genomic_DNA"/>
</dbReference>
<keyword evidence="6" id="KW-0961">Cell wall biogenesis/degradation</keyword>
<comment type="caution">
    <text evidence="9">The sequence shown here is derived from an EMBL/GenBank/DDBJ whole genome shotgun (WGS) entry which is preliminary data.</text>
</comment>
<dbReference type="InterPro" id="IPR018044">
    <property type="entry name" value="Peptidase_S11"/>
</dbReference>
<evidence type="ECO:0000256" key="2">
    <source>
        <dbReference type="ARBA" id="ARBA00022729"/>
    </source>
</evidence>
<evidence type="ECO:0000256" key="4">
    <source>
        <dbReference type="ARBA" id="ARBA00022960"/>
    </source>
</evidence>
<evidence type="ECO:0000313" key="10">
    <source>
        <dbReference type="Proteomes" id="UP001560267"/>
    </source>
</evidence>
<dbReference type="SUPFAM" id="SSF56601">
    <property type="entry name" value="beta-lactamase/transpeptidase-like"/>
    <property type="match status" value="1"/>
</dbReference>
<evidence type="ECO:0000259" key="8">
    <source>
        <dbReference type="Pfam" id="PF00768"/>
    </source>
</evidence>
<keyword evidence="9" id="KW-0121">Carboxypeptidase</keyword>
<evidence type="ECO:0000256" key="6">
    <source>
        <dbReference type="ARBA" id="ARBA00023316"/>
    </source>
</evidence>
<keyword evidence="3 9" id="KW-0378">Hydrolase</keyword>
<keyword evidence="10" id="KW-1185">Reference proteome</keyword>
<organism evidence="9 10">
    <name type="scientific">Ferrimicrobium acidiphilum</name>
    <dbReference type="NCBI Taxonomy" id="121039"/>
    <lineage>
        <taxon>Bacteria</taxon>
        <taxon>Bacillati</taxon>
        <taxon>Actinomycetota</taxon>
        <taxon>Acidimicrobiia</taxon>
        <taxon>Acidimicrobiales</taxon>
        <taxon>Acidimicrobiaceae</taxon>
        <taxon>Ferrimicrobium</taxon>
    </lineage>
</organism>
<sequence>MLVNRLLPLRSVVASLLAAFAALGGMSIVITARLYANLPPLSVITHAPTQMIARGKPLIVKWPPQGQAAGTIPSITPTVIAASANEHPVPIASLAKLMTAHLVLARFPLRLGSVGPYITITTNDVSQYYRDVAQDQSSVQVIAGERLSEYQLLQALLTRSANNIAQLLATWVAGSQTSFVAEMNHEAAKLGLQGTHFSDASGFDPSTRATARAVTVIAAIDMRNRIFDRIVDEHTVTLPVAGTLPNIVARIGTGNVVGIKSGYTIWSGGCAAIAIQLPTRFGTRQAIGVVLGQQGPNSLHRAASLAEGLATQLSSGVTDMTAVRQDQVVGSLRIPWLPKDHHLKLIAAKTLDLAAWPGQKVTYHLHLNVKNVVAGISLHTVVGYLSVVSPSRSQLVPIITSQKVPVPGAWWRLVHG</sequence>
<dbReference type="RefSeq" id="WP_276945335.1">
    <property type="nucleotide sequence ID" value="NZ_DAHZQU010000174.1"/>
</dbReference>
<evidence type="ECO:0000256" key="3">
    <source>
        <dbReference type="ARBA" id="ARBA00022801"/>
    </source>
</evidence>
<protein>
    <submittedName>
        <fullName evidence="9">D-alanyl-D-alanine carboxypeptidase family protein</fullName>
        <ecNumber evidence="9">3.4.-.-</ecNumber>
    </submittedName>
</protein>
<name>A0ABV3Y264_9ACTN</name>
<keyword evidence="4" id="KW-0133">Cell shape</keyword>
<dbReference type="Pfam" id="PF00768">
    <property type="entry name" value="Peptidase_S11"/>
    <property type="match status" value="1"/>
</dbReference>
<gene>
    <name evidence="9" type="ORF">AB6A68_07330</name>
</gene>